<evidence type="ECO:0000313" key="1">
    <source>
        <dbReference type="EMBL" id="GGE26371.1"/>
    </source>
</evidence>
<organism evidence="1 2">
    <name type="scientific">Psychroflexus planctonicus</name>
    <dbReference type="NCBI Taxonomy" id="1526575"/>
    <lineage>
        <taxon>Bacteria</taxon>
        <taxon>Pseudomonadati</taxon>
        <taxon>Bacteroidota</taxon>
        <taxon>Flavobacteriia</taxon>
        <taxon>Flavobacteriales</taxon>
        <taxon>Flavobacteriaceae</taxon>
        <taxon>Psychroflexus</taxon>
    </lineage>
</organism>
<protein>
    <recommendedName>
        <fullName evidence="3">SnoaL-like domain-containing protein</fullName>
    </recommendedName>
</protein>
<comment type="caution">
    <text evidence="1">The sequence shown here is derived from an EMBL/GenBank/DDBJ whole genome shotgun (WGS) entry which is preliminary data.</text>
</comment>
<keyword evidence="2" id="KW-1185">Reference proteome</keyword>
<sequence length="119" mass="13574">MENRAKKAANDLIDALIAGNVEKIENLLCDDCKIHLPFATEYGIHLESKLEALEYLKTNFGQPTCEEIIDRKSVASDETHAVVNFKGKLNKIKYEDKVYEYCVFCEVDQGKIKELYAII</sequence>
<proteinExistence type="predicted"/>
<gene>
    <name evidence="1" type="ORF">GCM10010832_03860</name>
</gene>
<dbReference type="EMBL" id="BMGM01000001">
    <property type="protein sequence ID" value="GGE26371.1"/>
    <property type="molecule type" value="Genomic_DNA"/>
</dbReference>
<evidence type="ECO:0000313" key="2">
    <source>
        <dbReference type="Proteomes" id="UP000599179"/>
    </source>
</evidence>
<dbReference type="RefSeq" id="WP_188457384.1">
    <property type="nucleotide sequence ID" value="NZ_BMGM01000001.1"/>
</dbReference>
<name>A0ABQ1SEX4_9FLAO</name>
<dbReference type="SUPFAM" id="SSF54427">
    <property type="entry name" value="NTF2-like"/>
    <property type="match status" value="1"/>
</dbReference>
<dbReference type="Gene3D" id="3.10.450.50">
    <property type="match status" value="1"/>
</dbReference>
<dbReference type="Proteomes" id="UP000599179">
    <property type="component" value="Unassembled WGS sequence"/>
</dbReference>
<evidence type="ECO:0008006" key="3">
    <source>
        <dbReference type="Google" id="ProtNLM"/>
    </source>
</evidence>
<reference evidence="2" key="1">
    <citation type="journal article" date="2019" name="Int. J. Syst. Evol. Microbiol.">
        <title>The Global Catalogue of Microorganisms (GCM) 10K type strain sequencing project: providing services to taxonomists for standard genome sequencing and annotation.</title>
        <authorList>
            <consortium name="The Broad Institute Genomics Platform"/>
            <consortium name="The Broad Institute Genome Sequencing Center for Infectious Disease"/>
            <person name="Wu L."/>
            <person name="Ma J."/>
        </authorList>
    </citation>
    <scope>NUCLEOTIDE SEQUENCE [LARGE SCALE GENOMIC DNA]</scope>
    <source>
        <strain evidence="2">CGMCC 1.12931</strain>
    </source>
</reference>
<accession>A0ABQ1SEX4</accession>
<dbReference type="InterPro" id="IPR032710">
    <property type="entry name" value="NTF2-like_dom_sf"/>
</dbReference>